<proteinExistence type="predicted"/>
<comment type="caution">
    <text evidence="1">The sequence shown here is derived from an EMBL/GenBank/DDBJ whole genome shotgun (WGS) entry which is preliminary data.</text>
</comment>
<organism evidence="1 2">
    <name type="scientific">Naganishia onofrii</name>
    <dbReference type="NCBI Taxonomy" id="1851511"/>
    <lineage>
        <taxon>Eukaryota</taxon>
        <taxon>Fungi</taxon>
        <taxon>Dikarya</taxon>
        <taxon>Basidiomycota</taxon>
        <taxon>Agaricomycotina</taxon>
        <taxon>Tremellomycetes</taxon>
        <taxon>Filobasidiales</taxon>
        <taxon>Filobasidiaceae</taxon>
        <taxon>Naganishia</taxon>
    </lineage>
</organism>
<dbReference type="EMBL" id="JASBWV010000033">
    <property type="protein sequence ID" value="KAJ9117088.1"/>
    <property type="molecule type" value="Genomic_DNA"/>
</dbReference>
<accession>A0ACC2X005</accession>
<protein>
    <submittedName>
        <fullName evidence="1">Uncharacterized protein</fullName>
    </submittedName>
</protein>
<name>A0ACC2X005_9TREE</name>
<reference evidence="1" key="1">
    <citation type="submission" date="2023-04" db="EMBL/GenBank/DDBJ databases">
        <title>Draft Genome sequencing of Naganishia species isolated from polar environments using Oxford Nanopore Technology.</title>
        <authorList>
            <person name="Leo P."/>
            <person name="Venkateswaran K."/>
        </authorList>
    </citation>
    <scope>NUCLEOTIDE SEQUENCE</scope>
    <source>
        <strain evidence="1">DBVPG 5303</strain>
    </source>
</reference>
<dbReference type="Proteomes" id="UP001234202">
    <property type="component" value="Unassembled WGS sequence"/>
</dbReference>
<keyword evidence="2" id="KW-1185">Reference proteome</keyword>
<gene>
    <name evidence="1" type="ORF">QFC24_006547</name>
</gene>
<sequence>MFNLRYRFATSQRYRRLRSALLKGRMRKYIKTVIALLVSSTILVFCFHYRLPVPVAIPQSAFKAQPSTFDTLAKARVTELQARYTAEEVFETTGLKTGNFSWEGYVKEIRGVYEEYFVPPVSITPEQSAHPDVQRLMNTLDPTTTISRVSGLLDNYFDLLSYGRNASARKVFHSKVPDSIPHVIYTTSKEKFFPPQFNTWEKLNSKAGWQVKSYNDNDIWQWMTEVFGNGKKQKSKVKGQEKDKKGKGNTDEDEDVKEALEERIDETSEKIGTPLVLDVYQQIDNGVLRENHWDLKDITDPLLTSLPHMADLLAHAENNTVRYEFRPGEEEPVEVRVTPSEAILNRLAELKLDGWEPPKLVIGVEFDSWGPSASVHWTERTYARGMQIVQSTILAQPGHPVFVDVLGRIFKDIRNGRGAYADEIVDELGKRKVISAERLLDIVSSVQILGLENRHIYRFLWQ</sequence>
<evidence type="ECO:0000313" key="1">
    <source>
        <dbReference type="EMBL" id="KAJ9117088.1"/>
    </source>
</evidence>
<evidence type="ECO:0000313" key="2">
    <source>
        <dbReference type="Proteomes" id="UP001234202"/>
    </source>
</evidence>